<evidence type="ECO:0000313" key="4">
    <source>
        <dbReference type="EMBL" id="RXW16082.1"/>
    </source>
</evidence>
<dbReference type="GO" id="GO:0008270">
    <property type="term" value="F:zinc ion binding"/>
    <property type="evidence" value="ECO:0007669"/>
    <property type="project" value="UniProtKB-KW"/>
</dbReference>
<evidence type="ECO:0000256" key="2">
    <source>
        <dbReference type="SAM" id="MobiDB-lite"/>
    </source>
</evidence>
<protein>
    <recommendedName>
        <fullName evidence="3">C3H1-type domain-containing protein</fullName>
    </recommendedName>
</protein>
<feature type="region of interest" description="Disordered" evidence="2">
    <location>
        <begin position="1"/>
        <end position="34"/>
    </location>
</feature>
<keyword evidence="1" id="KW-0863">Zinc-finger</keyword>
<keyword evidence="1" id="KW-0862">Zinc</keyword>
<dbReference type="STRING" id="2316362.A0A4Q2DAT1"/>
<feature type="compositionally biased region" description="Low complexity" evidence="2">
    <location>
        <begin position="365"/>
        <end position="375"/>
    </location>
</feature>
<dbReference type="InterPro" id="IPR000571">
    <property type="entry name" value="Znf_CCCH"/>
</dbReference>
<dbReference type="AlphaFoldDB" id="A0A4Q2DAT1"/>
<comment type="caution">
    <text evidence="4">The sequence shown here is derived from an EMBL/GenBank/DDBJ whole genome shotgun (WGS) entry which is preliminary data.</text>
</comment>
<dbReference type="PANTHER" id="PTHR33050:SF7">
    <property type="entry name" value="RIBONUCLEASE H"/>
    <property type="match status" value="1"/>
</dbReference>
<feature type="region of interest" description="Disordered" evidence="2">
    <location>
        <begin position="397"/>
        <end position="426"/>
    </location>
</feature>
<feature type="domain" description="C3H1-type" evidence="3">
    <location>
        <begin position="427"/>
        <end position="459"/>
    </location>
</feature>
<dbReference type="PANTHER" id="PTHR33050">
    <property type="entry name" value="REVERSE TRANSCRIPTASE DOMAIN-CONTAINING PROTEIN"/>
    <property type="match status" value="1"/>
</dbReference>
<feature type="zinc finger region" description="C3H1-type" evidence="1">
    <location>
        <begin position="427"/>
        <end position="459"/>
    </location>
</feature>
<dbReference type="OrthoDB" id="2506773at2759"/>
<dbReference type="PROSITE" id="PS50103">
    <property type="entry name" value="ZF_C3H1"/>
    <property type="match status" value="1"/>
</dbReference>
<name>A0A4Q2DAT1_9AGAR</name>
<reference evidence="4 5" key="1">
    <citation type="submission" date="2019-01" db="EMBL/GenBank/DDBJ databases">
        <title>Draft genome sequence of Psathyrella aberdarensis IHI B618.</title>
        <authorList>
            <person name="Buettner E."/>
            <person name="Kellner H."/>
        </authorList>
    </citation>
    <scope>NUCLEOTIDE SEQUENCE [LARGE SCALE GENOMIC DNA]</scope>
    <source>
        <strain evidence="4 5">IHI B618</strain>
    </source>
</reference>
<dbReference type="Proteomes" id="UP000290288">
    <property type="component" value="Unassembled WGS sequence"/>
</dbReference>
<proteinExistence type="predicted"/>
<sequence>MADSGQGGAAGGTAGGAVNFGGEIQPPPPPPPRSRLTHVSEAMITFFKGLPLAAKLARNKAIEEKNLAALVAYTEGPIPDTASYITIEDEEMESLRDPTTFEGLRSKMPSYLICKLGPLLNPKGEKRKATAEDLNPSSSRRKLIDPANEVDRAFINHNQTSFPDILIRTEEHVRIPLKWFTNDNITFINRNLSSFPTMKTPAVNDEKSIPILNMHAVANNAFFSCLHGELPADFAEWLEAAYNMTNFQALRDIEGSSTNQQWFNCHFGFFINQADKVRLYDAWKDKDLELRIERREKQARFDRSHYEQVYGIAKESFKADQKAREEMKSELDALKASVASLSTQRSAASSNRGKGGGSNGGSGRGSRSNNQSFQSGGSGFASNPTCILCGRKGHAVQDHEKTHPKSWPDGTSLWAQQKPDSKSVTTSDGKDICFNYNIHGKASRCSRDNSKCTRLHVSIPELLRYKDFSSSVHQRHPQPHIPDERKDIFHRIITPYNPDSFQLELDAHNLSGDYPLLVHNLRHGFPIGNMPKLEETIIIPNAASCRDHMDDIDTYLMDEVAADRMSGPFSRSEVEDILGGPFFSSPLVVVVQSQGPGLKDKVRICRHLSKGNKHADSVNSHIVKEDFPTRFDLASRVADIVASAPPGTQACALDIEKFHRTCPVLPSHKCWLVTQGRPGEFFIDHVHPFGCACASSNSGMIANAVVDIWHAKEVSPILKYEDDIGAFRSPVPGGPFSDGEFSYTYDRETLLSHVAPLCVPWHPEKGDGVFREVFTFIGFMWDLPKKTVSLPEVKRLKFLHRVSEFLQKYEARQCPLAEVEKIHGSLCHVAFVYRDGRSRLPSLSNFATTFKGNRLTKRYPSRSAISDLKWWRDKLSMPGFIRDLNLSLSPADIGLFVDACTSWGIGIYVGGKWMAFRLAPDWKTEGRHIGWLETLAIELAVYLVYSRGFRNTHLLLHSDNQGTIGSIAKGRCRNTHINDSVRRTYDVLVPASVDITLAYVESASNPADPISRGVLGLPSDRIPLSFALPHDLTSVLEYV</sequence>
<evidence type="ECO:0000256" key="1">
    <source>
        <dbReference type="PROSITE-ProRule" id="PRU00723"/>
    </source>
</evidence>
<feature type="compositionally biased region" description="Gly residues" evidence="2">
    <location>
        <begin position="1"/>
        <end position="19"/>
    </location>
</feature>
<dbReference type="EMBL" id="SDEE01000477">
    <property type="protein sequence ID" value="RXW16082.1"/>
    <property type="molecule type" value="Genomic_DNA"/>
</dbReference>
<feature type="compositionally biased region" description="Gly residues" evidence="2">
    <location>
        <begin position="353"/>
        <end position="364"/>
    </location>
</feature>
<keyword evidence="5" id="KW-1185">Reference proteome</keyword>
<feature type="region of interest" description="Disordered" evidence="2">
    <location>
        <begin position="342"/>
        <end position="378"/>
    </location>
</feature>
<accession>A0A4Q2DAT1</accession>
<evidence type="ECO:0000259" key="3">
    <source>
        <dbReference type="PROSITE" id="PS50103"/>
    </source>
</evidence>
<evidence type="ECO:0000313" key="5">
    <source>
        <dbReference type="Proteomes" id="UP000290288"/>
    </source>
</evidence>
<gene>
    <name evidence="4" type="ORF">EST38_g9772</name>
</gene>
<organism evidence="4 5">
    <name type="scientific">Candolleomyces aberdarensis</name>
    <dbReference type="NCBI Taxonomy" id="2316362"/>
    <lineage>
        <taxon>Eukaryota</taxon>
        <taxon>Fungi</taxon>
        <taxon>Dikarya</taxon>
        <taxon>Basidiomycota</taxon>
        <taxon>Agaricomycotina</taxon>
        <taxon>Agaricomycetes</taxon>
        <taxon>Agaricomycetidae</taxon>
        <taxon>Agaricales</taxon>
        <taxon>Agaricineae</taxon>
        <taxon>Psathyrellaceae</taxon>
        <taxon>Candolleomyces</taxon>
    </lineage>
</organism>
<keyword evidence="1" id="KW-0479">Metal-binding</keyword>
<dbReference type="InterPro" id="IPR052055">
    <property type="entry name" value="Hepadnavirus_pol/RT"/>
</dbReference>